<dbReference type="OrthoDB" id="1420916at2"/>
<keyword evidence="1" id="KW-0472">Membrane</keyword>
<keyword evidence="4" id="KW-1185">Reference proteome</keyword>
<dbReference type="STRING" id="1302689.RG47T_3855"/>
<dbReference type="Proteomes" id="UP000186720">
    <property type="component" value="Unassembled WGS sequence"/>
</dbReference>
<dbReference type="GO" id="GO:0005886">
    <property type="term" value="C:plasma membrane"/>
    <property type="evidence" value="ECO:0007669"/>
    <property type="project" value="InterPro"/>
</dbReference>
<proteinExistence type="predicted"/>
<evidence type="ECO:0000313" key="4">
    <source>
        <dbReference type="Proteomes" id="UP000186720"/>
    </source>
</evidence>
<evidence type="ECO:0000313" key="3">
    <source>
        <dbReference type="EMBL" id="OKS88388.1"/>
    </source>
</evidence>
<dbReference type="Pfam" id="PF10099">
    <property type="entry name" value="RskA_C"/>
    <property type="match status" value="1"/>
</dbReference>
<organism evidence="3 4">
    <name type="scientific">Mucilaginibacter polytrichastri</name>
    <dbReference type="NCBI Taxonomy" id="1302689"/>
    <lineage>
        <taxon>Bacteria</taxon>
        <taxon>Pseudomonadati</taxon>
        <taxon>Bacteroidota</taxon>
        <taxon>Sphingobacteriia</taxon>
        <taxon>Sphingobacteriales</taxon>
        <taxon>Sphingobacteriaceae</taxon>
        <taxon>Mucilaginibacter</taxon>
    </lineage>
</organism>
<protein>
    <recommendedName>
        <fullName evidence="2">Anti-sigma K factor RskA C-terminal domain-containing protein</fullName>
    </recommendedName>
</protein>
<keyword evidence="1" id="KW-1133">Transmembrane helix</keyword>
<feature type="domain" description="Anti-sigma K factor RskA C-terminal" evidence="2">
    <location>
        <begin position="112"/>
        <end position="264"/>
    </location>
</feature>
<feature type="transmembrane region" description="Helical" evidence="1">
    <location>
        <begin position="106"/>
        <end position="129"/>
    </location>
</feature>
<dbReference type="AlphaFoldDB" id="A0A1Q6A311"/>
<evidence type="ECO:0000259" key="2">
    <source>
        <dbReference type="Pfam" id="PF10099"/>
    </source>
</evidence>
<gene>
    <name evidence="3" type="ORF">RG47T_3855</name>
</gene>
<accession>A0A1Q6A311</accession>
<dbReference type="RefSeq" id="WP_074490968.1">
    <property type="nucleotide sequence ID" value="NZ_FPAM01000012.1"/>
</dbReference>
<keyword evidence="1" id="KW-0812">Transmembrane</keyword>
<reference evidence="3 4" key="1">
    <citation type="submission" date="2016-11" db="EMBL/GenBank/DDBJ databases">
        <title>Whole Genome Sequencing of Mucilaginibacter polytrichastri RG4-7(T) isolated from the moss sample.</title>
        <authorList>
            <person name="Li Y."/>
        </authorList>
    </citation>
    <scope>NUCLEOTIDE SEQUENCE [LARGE SCALE GENOMIC DNA]</scope>
    <source>
        <strain evidence="3 4">RG4-7</strain>
    </source>
</reference>
<name>A0A1Q6A311_9SPHI</name>
<dbReference type="PANTHER" id="PTHR37461:SF1">
    <property type="entry name" value="ANTI-SIGMA-K FACTOR RSKA"/>
    <property type="match status" value="1"/>
</dbReference>
<evidence type="ECO:0000256" key="1">
    <source>
        <dbReference type="SAM" id="Phobius"/>
    </source>
</evidence>
<dbReference type="GO" id="GO:0016989">
    <property type="term" value="F:sigma factor antagonist activity"/>
    <property type="evidence" value="ECO:0007669"/>
    <property type="project" value="TreeGrafter"/>
</dbReference>
<dbReference type="EMBL" id="MPPL01000001">
    <property type="protein sequence ID" value="OKS88388.1"/>
    <property type="molecule type" value="Genomic_DNA"/>
</dbReference>
<sequence length="275" mass="30412">MEDVKAYMESGILELYVLGDINPDDKHQVEAMALQHPAIKAELEAIEKSMELYAEIYAIEPSENLRKQVLNSLVTNLGDDRNFKPSHASAHQAKVIEMTQQKSVNFYKYAFAACLALLVLSVATLFAVYNKLKNTDSELVTMQLQTQKFSNKVNLMDHQLDIFRDPSFKIIKLDGTPKSPKAALAVAWSPAKQKVMIDLGRMKLPANDDQHSYQLWALVDGKPVDLGVFNAVDDSTGLIEMKSIARAQAFAVTLEARGGVASPTMANLVLVGKTE</sequence>
<dbReference type="GO" id="GO:0006417">
    <property type="term" value="P:regulation of translation"/>
    <property type="evidence" value="ECO:0007669"/>
    <property type="project" value="TreeGrafter"/>
</dbReference>
<dbReference type="InterPro" id="IPR018764">
    <property type="entry name" value="RskA_C"/>
</dbReference>
<dbReference type="PANTHER" id="PTHR37461">
    <property type="entry name" value="ANTI-SIGMA-K FACTOR RSKA"/>
    <property type="match status" value="1"/>
</dbReference>
<dbReference type="InterPro" id="IPR051474">
    <property type="entry name" value="Anti-sigma-K/W_factor"/>
</dbReference>
<comment type="caution">
    <text evidence="3">The sequence shown here is derived from an EMBL/GenBank/DDBJ whole genome shotgun (WGS) entry which is preliminary data.</text>
</comment>